<reference evidence="2" key="1">
    <citation type="journal article" date="2014" name="Appl. Environ. Microbiol.">
        <title>Molecular Epidemiology of Cases of Mycoplasma californicum Infection in Japan.</title>
        <authorList>
            <person name="Hata E."/>
            <person name="Suzuki K."/>
            <person name="Hanyu H."/>
            <person name="Itoh M."/>
            <person name="Higuchi H."/>
            <person name="Kobayashi H."/>
        </authorList>
    </citation>
    <scope>NUCLEOTIDE SEQUENCE</scope>
    <source>
        <strain evidence="2">HAZ160_1</strain>
    </source>
</reference>
<reference evidence="2" key="2">
    <citation type="journal article" date="2014" name="Genome Announc.">
        <title>Complete Genome Sequence of Mycoplasma californicum Strain HAZ160_1 from Bovine Mastitic Milk in Japan.</title>
        <authorList>
            <person name="Hata E."/>
            <person name="Murakami K."/>
        </authorList>
    </citation>
    <scope>NUCLEOTIDE SEQUENCE</scope>
    <source>
        <strain evidence="2">HAZ160_1</strain>
    </source>
</reference>
<dbReference type="KEGG" id="mcm:MCAL160_0959"/>
<evidence type="ECO:0000256" key="1">
    <source>
        <dbReference type="SAM" id="Phobius"/>
    </source>
</evidence>
<sequence>MKKKQKMKKKILIPLVSVGLIGAIVVPVAVISATRKSGSKIEEAEFKNINSENVFPKLENDDIYQCIRYNGNDFWLDKSIIDKVVRYVSSNLQTNADTFDFSYKWINKYTIIFDFVVKSGVETYSHQYKIEAKM</sequence>
<dbReference type="AlphaFoldDB" id="A0AAT9F8V0"/>
<keyword evidence="1" id="KW-0472">Membrane</keyword>
<gene>
    <name evidence="2" type="ORF">MCAL160_0959</name>
</gene>
<feature type="transmembrane region" description="Helical" evidence="1">
    <location>
        <begin position="12"/>
        <end position="33"/>
    </location>
</feature>
<keyword evidence="1" id="KW-1133">Transmembrane helix</keyword>
<dbReference type="NCBIfam" id="NF045957">
    <property type="entry name" value="MHO_1590_dom"/>
    <property type="match status" value="1"/>
</dbReference>
<dbReference type="EMBL" id="AP013353">
    <property type="protein sequence ID" value="BAP01292.1"/>
    <property type="molecule type" value="Genomic_DNA"/>
</dbReference>
<name>A0AAT9F8V0_9BACT</name>
<accession>A0AAT9F8V0</accession>
<organism evidence="2">
    <name type="scientific">Mycoplasmopsis californica HAZ160_1</name>
    <dbReference type="NCBI Taxonomy" id="1397850"/>
    <lineage>
        <taxon>Bacteria</taxon>
        <taxon>Bacillati</taxon>
        <taxon>Mycoplasmatota</taxon>
        <taxon>Mycoplasmoidales</taxon>
        <taxon>Metamycoplasmataceae</taxon>
        <taxon>Mycoplasmopsis</taxon>
    </lineage>
</organism>
<proteinExistence type="predicted"/>
<evidence type="ECO:0000313" key="2">
    <source>
        <dbReference type="EMBL" id="BAP01292.1"/>
    </source>
</evidence>
<reference evidence="2" key="3">
    <citation type="journal article" date="2019" name="Vet. Microbiol.">
        <title>Mutations associated with change of susceptibility to lincosamides and/or macrolides in field and laboratory-derived Mycoplasma californicum strains in Japan, and development of a rapid detection method for these mutations.</title>
        <authorList>
            <person name="Hata E."/>
            <person name="Nagai K."/>
            <person name="Murakami K."/>
        </authorList>
    </citation>
    <scope>NUCLEOTIDE SEQUENCE</scope>
    <source>
        <strain evidence="2">HAZ160_1</strain>
    </source>
</reference>
<reference evidence="2" key="4">
    <citation type="submission" date="2024-06" db="EMBL/GenBank/DDBJ databases">
        <authorList>
            <consortium name="Mycoplasma californicum genome sequencing consortium"/>
            <person name="Hata E."/>
            <person name="Tanaka K."/>
            <person name="Tamamura Y."/>
        </authorList>
    </citation>
    <scope>NUCLEOTIDE SEQUENCE</scope>
    <source>
        <strain evidence="2">HAZ160_1</strain>
    </source>
</reference>
<keyword evidence="1" id="KW-0812">Transmembrane</keyword>
<protein>
    <submittedName>
        <fullName evidence="2">Uncharacterized protein</fullName>
    </submittedName>
</protein>